<accession>A0AA51UI87</accession>
<evidence type="ECO:0000313" key="2">
    <source>
        <dbReference type="Proteomes" id="UP001182908"/>
    </source>
</evidence>
<organism evidence="1 2">
    <name type="scientific">Methanolobus sediminis</name>
    <dbReference type="NCBI Taxonomy" id="3072978"/>
    <lineage>
        <taxon>Archaea</taxon>
        <taxon>Methanobacteriati</taxon>
        <taxon>Methanobacteriota</taxon>
        <taxon>Stenosarchaea group</taxon>
        <taxon>Methanomicrobia</taxon>
        <taxon>Methanosarcinales</taxon>
        <taxon>Methanosarcinaceae</taxon>
        <taxon>Methanolobus</taxon>
    </lineage>
</organism>
<dbReference type="GeneID" id="84232585"/>
<sequence>MESPDIVTYIEEAEKLEKMYMDLLDGTTQRRMKRIDDGSTGMQNVEYRICVINSKNELLQSTLLEKYNSWYEDCQQLVQKYAGQIRNNKYESFTELYDRIISLINLEDSIRKSNERNHLRKEFIACFDSQVSILHSIEPLVASSINNQKRHATADIVNSELEHAEMLYEQGLFHSAGVSAINAFEIYLHALCEENDIESEDDDSILEMAQKLHESIKVHDFDLEMIRTIEHLVFLGEKCLNTDEKLQDDEVRKLMDKIREITFLVFC</sequence>
<dbReference type="KEGG" id="mseb:RE474_07670"/>
<keyword evidence="2" id="KW-1185">Reference proteome</keyword>
<proteinExistence type="predicted"/>
<protein>
    <submittedName>
        <fullName evidence="1">Uncharacterized protein</fullName>
    </submittedName>
</protein>
<dbReference type="Proteomes" id="UP001182908">
    <property type="component" value="Chromosome"/>
</dbReference>
<gene>
    <name evidence="1" type="ORF">RE474_07670</name>
</gene>
<evidence type="ECO:0000313" key="1">
    <source>
        <dbReference type="EMBL" id="WMW23979.1"/>
    </source>
</evidence>
<reference evidence="1 2" key="1">
    <citation type="submission" date="2023-08" db="EMBL/GenBank/DDBJ databases">
        <title>Methanolobus mangrovi sp. nov. and Methanolobus sediminis sp. nov, two novel methylotrophic methanogens isolated from mangrove sediments in China.</title>
        <authorList>
            <person name="Zhou J."/>
        </authorList>
    </citation>
    <scope>NUCLEOTIDE SEQUENCE [LARGE SCALE GENOMIC DNA]</scope>
    <source>
        <strain evidence="1 2">FTZ6</strain>
    </source>
</reference>
<dbReference type="EMBL" id="CP133592">
    <property type="protein sequence ID" value="WMW23979.1"/>
    <property type="molecule type" value="Genomic_DNA"/>
</dbReference>
<dbReference type="RefSeq" id="WP_309309797.1">
    <property type="nucleotide sequence ID" value="NZ_CP133592.1"/>
</dbReference>
<name>A0AA51UI87_9EURY</name>
<dbReference type="AlphaFoldDB" id="A0AA51UI87"/>